<dbReference type="NCBIfam" id="NF011110">
    <property type="entry name" value="PRK14538.1"/>
    <property type="match status" value="1"/>
</dbReference>
<dbReference type="InterPro" id="IPR020594">
    <property type="entry name" value="Ribosomal_bL9_bac/chp"/>
</dbReference>
<evidence type="ECO:0000256" key="10">
    <source>
        <dbReference type="ARBA" id="ARBA00023274"/>
    </source>
</evidence>
<dbReference type="InterPro" id="IPR003156">
    <property type="entry name" value="DHHA1_dom"/>
</dbReference>
<keyword evidence="4" id="KW-0812">Transmembrane</keyword>
<dbReference type="GO" id="GO:0005840">
    <property type="term" value="C:ribosome"/>
    <property type="evidence" value="ECO:0007669"/>
    <property type="project" value="UniProtKB-KW"/>
</dbReference>
<dbReference type="SUPFAM" id="SSF64182">
    <property type="entry name" value="DHH phosphoesterases"/>
    <property type="match status" value="1"/>
</dbReference>
<name>A0AAW6U6A4_9MOLU</name>
<evidence type="ECO:0000256" key="2">
    <source>
        <dbReference type="ARBA" id="ARBA00010605"/>
    </source>
</evidence>
<dbReference type="Gene3D" id="3.10.310.30">
    <property type="match status" value="1"/>
</dbReference>
<keyword evidence="6 11" id="KW-0694">RNA-binding</keyword>
<dbReference type="GO" id="GO:0006412">
    <property type="term" value="P:translation"/>
    <property type="evidence" value="ECO:0007669"/>
    <property type="project" value="UniProtKB-UniRule"/>
</dbReference>
<dbReference type="AlphaFoldDB" id="A0AAW6U6A4"/>
<evidence type="ECO:0000256" key="4">
    <source>
        <dbReference type="ARBA" id="ARBA00022692"/>
    </source>
</evidence>
<dbReference type="Pfam" id="PF24898">
    <property type="entry name" value="GGDEF_GdpP"/>
    <property type="match status" value="1"/>
</dbReference>
<dbReference type="HAMAP" id="MF_00503">
    <property type="entry name" value="Ribosomal_bL9"/>
    <property type="match status" value="1"/>
</dbReference>
<dbReference type="Gene3D" id="3.10.430.100">
    <property type="entry name" value="Ribosomal protein L9, C-terminal domain"/>
    <property type="match status" value="1"/>
</dbReference>
<dbReference type="InterPro" id="IPR038763">
    <property type="entry name" value="DHH_sf"/>
</dbReference>
<dbReference type="GO" id="GO:0003735">
    <property type="term" value="F:structural constituent of ribosome"/>
    <property type="evidence" value="ECO:0007669"/>
    <property type="project" value="InterPro"/>
</dbReference>
<dbReference type="PANTHER" id="PTHR47618">
    <property type="entry name" value="BIFUNCTIONAL OLIGORIBONUCLEASE AND PAP PHOSPHATASE NRNA"/>
    <property type="match status" value="1"/>
</dbReference>
<dbReference type="Gene3D" id="3.30.450.20">
    <property type="entry name" value="PAS domain"/>
    <property type="match status" value="1"/>
</dbReference>
<dbReference type="Proteomes" id="UP001431532">
    <property type="component" value="Unassembled WGS sequence"/>
</dbReference>
<dbReference type="FunFam" id="3.90.1640.10:FF:000002">
    <property type="entry name" value="Cyclic-di-AMP phosphodiesterase"/>
    <property type="match status" value="1"/>
</dbReference>
<proteinExistence type="inferred from homology"/>
<dbReference type="InterPro" id="IPR001667">
    <property type="entry name" value="DDH_dom"/>
</dbReference>
<evidence type="ECO:0000256" key="6">
    <source>
        <dbReference type="ARBA" id="ARBA00022884"/>
    </source>
</evidence>
<dbReference type="InterPro" id="IPR036935">
    <property type="entry name" value="Ribosomal_bL9_N_sf"/>
</dbReference>
<evidence type="ECO:0000256" key="3">
    <source>
        <dbReference type="ARBA" id="ARBA00022475"/>
    </source>
</evidence>
<gene>
    <name evidence="11 13" type="primary">rplI</name>
    <name evidence="13" type="ORF">QJ521_07975</name>
</gene>
<sequence length="779" mass="87962">MVAFFLLLGSVIFVFFALYINLNFQSRQKVKTLQNRLSMWTKLSYHVNQVGDEVFNELPIGIIALDEEFEIKWANPHAKTIFDAKIMGKPLKDVHPQLHLAAMNNKIQFSIQVKNDSYDVTYRSEFKFFYIFNTTEREVVKQKYQDQIPALGIIFLDNLDEALGSMDVSEQSALKGEYFTALADWANKYDGFLKPYGDERLIVVVSRKQLNLMIQDKFDILDKIRAISTRTQVRVSISMGIASWDVNYEELGIYAQNAVELAEKRGGDQVVVNIQDQKIVYFGAKNDASAKSSRVGVRINAQTIKDFIDKSDNVLIMGHNQADLDAFGSMIAVYHMAKASKKTAFMIIDESKLDNTVSKVLDIVNEEIPIFKDYYTTPAQAEKMITENTLLFVVDSQSPKIVMNPEILEKIKRLVVIDHHRVGEDSFNATFTFIEPYASSTIELMMELLSFYNMGEEVKISPLEATVMYGGLIVDTNNFSYRTGSRTFEVASKLKDLGADITVVKLWLRRDLMRTLEINKLLGQVEIYLEKFAFVVTKEIYEDRILLAQVAEAALQINGIDAAFMIARMDKDTVGVSGRSYQQVNVQILMEAFGGGGHLNSAAAQIENKSVQEVYDQLKNYIELEYGGGGERVKVILLEDVKGKGKKDEVIDVASGYGQFLVTQKKALLATDENLSALNKAKEEALQETQRYIDFMKKLKSEIDNKKITLGIQIGQDGKLFGAVTTKQIVEAFEKENGILIDKKKVELSSDINSVGIYTATVNLHKDIKAQFEVHIVEK</sequence>
<evidence type="ECO:0000256" key="9">
    <source>
        <dbReference type="ARBA" id="ARBA00023136"/>
    </source>
</evidence>
<dbReference type="SUPFAM" id="SSF55653">
    <property type="entry name" value="Ribosomal protein L9 C-domain"/>
    <property type="match status" value="1"/>
</dbReference>
<dbReference type="NCBIfam" id="TIGR00158">
    <property type="entry name" value="L9"/>
    <property type="match status" value="1"/>
</dbReference>
<dbReference type="SUPFAM" id="SSF55658">
    <property type="entry name" value="L9 N-domain-like"/>
    <property type="match status" value="1"/>
</dbReference>
<evidence type="ECO:0000259" key="12">
    <source>
        <dbReference type="SMART" id="SM00091"/>
    </source>
</evidence>
<dbReference type="Gene3D" id="3.40.5.10">
    <property type="entry name" value="Ribosomal protein L9, N-terminal domain"/>
    <property type="match status" value="1"/>
</dbReference>
<protein>
    <recommendedName>
        <fullName evidence="11">Large ribosomal subunit protein bL9</fullName>
    </recommendedName>
</protein>
<evidence type="ECO:0000256" key="1">
    <source>
        <dbReference type="ARBA" id="ARBA00004651"/>
    </source>
</evidence>
<keyword evidence="5 11" id="KW-0699">rRNA-binding</keyword>
<dbReference type="Pfam" id="PF03948">
    <property type="entry name" value="Ribosomal_L9_C"/>
    <property type="match status" value="1"/>
</dbReference>
<evidence type="ECO:0000256" key="5">
    <source>
        <dbReference type="ARBA" id="ARBA00022730"/>
    </source>
</evidence>
<keyword evidence="8" id="KW-1133">Transmembrane helix</keyword>
<organism evidence="13 14">
    <name type="scientific">Peloplasma aerotolerans</name>
    <dbReference type="NCBI Taxonomy" id="3044389"/>
    <lineage>
        <taxon>Bacteria</taxon>
        <taxon>Bacillati</taxon>
        <taxon>Mycoplasmatota</taxon>
        <taxon>Mollicutes</taxon>
        <taxon>Acholeplasmatales</taxon>
        <taxon>Acholeplasmataceae</taxon>
        <taxon>Peloplasma</taxon>
    </lineage>
</organism>
<dbReference type="InterPro" id="IPR020070">
    <property type="entry name" value="Ribosomal_bL9_N"/>
</dbReference>
<accession>A0AAW6U6A4</accession>
<comment type="subcellular location">
    <subcellularLocation>
        <location evidence="1">Cell membrane</location>
        <topology evidence="1">Multi-pass membrane protein</topology>
    </subcellularLocation>
</comment>
<comment type="caution">
    <text evidence="13">The sequence shown here is derived from an EMBL/GenBank/DDBJ whole genome shotgun (WGS) entry which is preliminary data.</text>
</comment>
<keyword evidence="7 11" id="KW-0689">Ribosomal protein</keyword>
<comment type="function">
    <text evidence="11">Binds to the 23S rRNA.</text>
</comment>
<keyword evidence="14" id="KW-1185">Reference proteome</keyword>
<dbReference type="SMART" id="SM00091">
    <property type="entry name" value="PAS"/>
    <property type="match status" value="1"/>
</dbReference>
<evidence type="ECO:0000313" key="14">
    <source>
        <dbReference type="Proteomes" id="UP001431532"/>
    </source>
</evidence>
<reference evidence="13" key="1">
    <citation type="submission" date="2023-05" db="EMBL/GenBank/DDBJ databases">
        <title>Mariniplasma microaerophilum sp. nov., a novel anaerobic mollicute isolated from terrestrial mud volcano, Taman Peninsula, Russia.</title>
        <authorList>
            <person name="Khomyakova M.A."/>
            <person name="Merkel A.Y."/>
            <person name="Slobodkin A.I."/>
        </authorList>
    </citation>
    <scope>NUCLEOTIDE SEQUENCE</scope>
    <source>
        <strain evidence="13">M4Ah</strain>
    </source>
</reference>
<dbReference type="Gene3D" id="3.90.1640.10">
    <property type="entry name" value="inorganic pyrophosphatase (n-terminal core)"/>
    <property type="match status" value="1"/>
</dbReference>
<keyword evidence="3" id="KW-1003">Cell membrane</keyword>
<dbReference type="InterPro" id="IPR009027">
    <property type="entry name" value="Ribosomal_bL9/RNase_H1_N"/>
</dbReference>
<dbReference type="PANTHER" id="PTHR47618:SF2">
    <property type="entry name" value="CYCLIC-DI-AMP PHOSPHODIESTERASE GDPP"/>
    <property type="match status" value="1"/>
</dbReference>
<dbReference type="Pfam" id="PF21370">
    <property type="entry name" value="PAS_GdpP"/>
    <property type="match status" value="1"/>
</dbReference>
<dbReference type="Pfam" id="PF01281">
    <property type="entry name" value="Ribosomal_L9_N"/>
    <property type="match status" value="1"/>
</dbReference>
<dbReference type="InterPro" id="IPR036791">
    <property type="entry name" value="Ribosomal_bL9_C_sf"/>
</dbReference>
<evidence type="ECO:0000256" key="7">
    <source>
        <dbReference type="ARBA" id="ARBA00022980"/>
    </source>
</evidence>
<dbReference type="GO" id="GO:1990904">
    <property type="term" value="C:ribonucleoprotein complex"/>
    <property type="evidence" value="ECO:0007669"/>
    <property type="project" value="UniProtKB-KW"/>
</dbReference>
<evidence type="ECO:0000313" key="13">
    <source>
        <dbReference type="EMBL" id="MDI6453501.1"/>
    </source>
</evidence>
<dbReference type="GO" id="GO:0005886">
    <property type="term" value="C:plasma membrane"/>
    <property type="evidence" value="ECO:0007669"/>
    <property type="project" value="UniProtKB-SubCell"/>
</dbReference>
<comment type="similarity">
    <text evidence="2 11">Belongs to the bacterial ribosomal protein bL9 family.</text>
</comment>
<evidence type="ECO:0000256" key="8">
    <source>
        <dbReference type="ARBA" id="ARBA00022989"/>
    </source>
</evidence>
<dbReference type="Pfam" id="PF01368">
    <property type="entry name" value="DHH"/>
    <property type="match status" value="1"/>
</dbReference>
<dbReference type="InterPro" id="IPR000014">
    <property type="entry name" value="PAS"/>
</dbReference>
<dbReference type="EMBL" id="JASCXW010000030">
    <property type="protein sequence ID" value="MDI6453501.1"/>
    <property type="molecule type" value="Genomic_DNA"/>
</dbReference>
<dbReference type="GO" id="GO:0019843">
    <property type="term" value="F:rRNA binding"/>
    <property type="evidence" value="ECO:0007669"/>
    <property type="project" value="UniProtKB-UniRule"/>
</dbReference>
<keyword evidence="10 11" id="KW-0687">Ribonucleoprotein</keyword>
<dbReference type="RefSeq" id="WP_282839934.1">
    <property type="nucleotide sequence ID" value="NZ_JASCXW010000030.1"/>
</dbReference>
<keyword evidence="9" id="KW-0472">Membrane</keyword>
<dbReference type="InterPro" id="IPR049553">
    <property type="entry name" value="GdpP-like_PAS"/>
</dbReference>
<feature type="domain" description="PAS" evidence="12">
    <location>
        <begin position="49"/>
        <end position="112"/>
    </location>
</feature>
<evidence type="ECO:0000256" key="11">
    <source>
        <dbReference type="HAMAP-Rule" id="MF_00503"/>
    </source>
</evidence>
<dbReference type="InterPro" id="IPR051319">
    <property type="entry name" value="Oligoribo/pAp-PDE_c-di-AMP_PDE"/>
</dbReference>
<dbReference type="Pfam" id="PF02272">
    <property type="entry name" value="DHHA1"/>
    <property type="match status" value="1"/>
</dbReference>
<dbReference type="InterPro" id="IPR020069">
    <property type="entry name" value="Ribosomal_bL9_C"/>
</dbReference>